<organism evidence="1 2">
    <name type="scientific">Leisingera daeponensis</name>
    <dbReference type="NCBI Taxonomy" id="405746"/>
    <lineage>
        <taxon>Bacteria</taxon>
        <taxon>Pseudomonadati</taxon>
        <taxon>Pseudomonadota</taxon>
        <taxon>Alphaproteobacteria</taxon>
        <taxon>Rhodobacterales</taxon>
        <taxon>Roseobacteraceae</taxon>
        <taxon>Leisingera</taxon>
    </lineage>
</organism>
<keyword evidence="2" id="KW-1185">Reference proteome</keyword>
<sequence length="243" mass="27794">MDIRTLDDSDPLLGSSKLLDAVQKAIGFAQENDGIGLTKSRAFNRKFATWAAENFNWPEYSADQLLRIQKVLNEEDVLPVLVLHELMISMKLGRHTKGKWRFSKKAEVLSQTPGVLQAALTRGFLFEFDHSRLQRFPFVAPGNWDIWLNVINVEAHGGVSEAALLKTFYGVEYSGAGGREFWDHASFLMWHVLKPLSWLGYLDATELDGRHSPSDRTTYTKTPLWQRTFRLDTDDELRPFIVH</sequence>
<dbReference type="RefSeq" id="WP_222509798.1">
    <property type="nucleotide sequence ID" value="NZ_JAHVJA010000014.1"/>
</dbReference>
<evidence type="ECO:0000313" key="2">
    <source>
        <dbReference type="Proteomes" id="UP000766629"/>
    </source>
</evidence>
<reference evidence="1 2" key="1">
    <citation type="submission" date="2021-06" db="EMBL/GenBank/DDBJ databases">
        <title>50 bacteria genomes isolated from Dapeng, Shenzhen, China.</title>
        <authorList>
            <person name="Zheng W."/>
            <person name="Yu S."/>
            <person name="Huang Y."/>
        </authorList>
    </citation>
    <scope>NUCLEOTIDE SEQUENCE [LARGE SCALE GENOMIC DNA]</scope>
    <source>
        <strain evidence="1 2">DP1N14-2</strain>
    </source>
</reference>
<name>A0ABS7NLP2_9RHOB</name>
<evidence type="ECO:0000313" key="1">
    <source>
        <dbReference type="EMBL" id="MBY6141851.1"/>
    </source>
</evidence>
<dbReference type="Proteomes" id="UP000766629">
    <property type="component" value="Unassembled WGS sequence"/>
</dbReference>
<accession>A0ABS7NLP2</accession>
<comment type="caution">
    <text evidence="1">The sequence shown here is derived from an EMBL/GenBank/DDBJ whole genome shotgun (WGS) entry which is preliminary data.</text>
</comment>
<gene>
    <name evidence="1" type="ORF">KUV26_20640</name>
</gene>
<dbReference type="EMBL" id="JAHVJA010000014">
    <property type="protein sequence ID" value="MBY6141851.1"/>
    <property type="molecule type" value="Genomic_DNA"/>
</dbReference>
<proteinExistence type="predicted"/>
<protein>
    <submittedName>
        <fullName evidence="1">Uncharacterized protein</fullName>
    </submittedName>
</protein>